<dbReference type="Proteomes" id="UP001058461">
    <property type="component" value="Chromosome"/>
</dbReference>
<keyword evidence="1" id="KW-0812">Transmembrane</keyword>
<name>A0ABY5HFW0_9GAMM</name>
<keyword evidence="1" id="KW-1133">Transmembrane helix</keyword>
<accession>A0ABY5HFW0</accession>
<evidence type="ECO:0000256" key="1">
    <source>
        <dbReference type="SAM" id="Phobius"/>
    </source>
</evidence>
<reference evidence="2" key="1">
    <citation type="submission" date="2021-04" db="EMBL/GenBank/DDBJ databases">
        <title>Oceanospirillales bacteria with DddD are important DMSP degraders in coastal seawater.</title>
        <authorList>
            <person name="Liu J."/>
        </authorList>
    </citation>
    <scope>NUCLEOTIDE SEQUENCE</scope>
    <source>
        <strain evidence="2">D13-1</strain>
    </source>
</reference>
<proteinExistence type="predicted"/>
<keyword evidence="3" id="KW-1185">Reference proteome</keyword>
<gene>
    <name evidence="2" type="ORF">KDW95_15755</name>
</gene>
<organism evidence="2 3">
    <name type="scientific">Marinobacterium rhizophilum</name>
    <dbReference type="NCBI Taxonomy" id="420402"/>
    <lineage>
        <taxon>Bacteria</taxon>
        <taxon>Pseudomonadati</taxon>
        <taxon>Pseudomonadota</taxon>
        <taxon>Gammaproteobacteria</taxon>
        <taxon>Oceanospirillales</taxon>
        <taxon>Oceanospirillaceae</taxon>
        <taxon>Marinobacterium</taxon>
    </lineage>
</organism>
<evidence type="ECO:0000313" key="3">
    <source>
        <dbReference type="Proteomes" id="UP001058461"/>
    </source>
</evidence>
<sequence>MSAAARNRGAVTKKYALVMLSALVLGAVLLFPGFYQSARQASEVRLPGEVLRAPACDLAQAPCVASHAGLSVTLSVDSAKFRSYEPLTFSVKVSGMEAESARIEFEGVEMFMGVNELPLLPASGGGFSGSTSLPGHAYPMTWRARVQLMQADSLVESEFLFDLK</sequence>
<dbReference type="RefSeq" id="WP_255852789.1">
    <property type="nucleotide sequence ID" value="NZ_CP073347.1"/>
</dbReference>
<feature type="transmembrane region" description="Helical" evidence="1">
    <location>
        <begin position="15"/>
        <end position="35"/>
    </location>
</feature>
<protein>
    <recommendedName>
        <fullName evidence="4">YtkA-like domain-containing protein</fullName>
    </recommendedName>
</protein>
<dbReference type="EMBL" id="CP073347">
    <property type="protein sequence ID" value="UTW10736.1"/>
    <property type="molecule type" value="Genomic_DNA"/>
</dbReference>
<evidence type="ECO:0008006" key="4">
    <source>
        <dbReference type="Google" id="ProtNLM"/>
    </source>
</evidence>
<evidence type="ECO:0000313" key="2">
    <source>
        <dbReference type="EMBL" id="UTW10736.1"/>
    </source>
</evidence>
<keyword evidence="1" id="KW-0472">Membrane</keyword>